<dbReference type="KEGG" id="vcy:IX92_01825"/>
<organism evidence="1 2">
    <name type="scientific">Vibrio coralliilyticus</name>
    <dbReference type="NCBI Taxonomy" id="190893"/>
    <lineage>
        <taxon>Bacteria</taxon>
        <taxon>Pseudomonadati</taxon>
        <taxon>Pseudomonadota</taxon>
        <taxon>Gammaproteobacteria</taxon>
        <taxon>Vibrionales</taxon>
        <taxon>Vibrionaceae</taxon>
        <taxon>Vibrio</taxon>
    </lineage>
</organism>
<proteinExistence type="predicted"/>
<evidence type="ECO:0000313" key="2">
    <source>
        <dbReference type="Proteomes" id="UP000030081"/>
    </source>
</evidence>
<sequence length="34" mass="3730">MLLPYLKESNQLIPIEEALGAKASFNGLKEVKGQ</sequence>
<gene>
    <name evidence="1" type="ORF">IX92_01825</name>
</gene>
<dbReference type="Proteomes" id="UP000030081">
    <property type="component" value="Chromosome 1"/>
</dbReference>
<dbReference type="EMBL" id="CP009617">
    <property type="protein sequence ID" value="AIW17842.1"/>
    <property type="molecule type" value="Genomic_DNA"/>
</dbReference>
<protein>
    <submittedName>
        <fullName evidence="1">Phosphopyruvate hydratase</fullName>
    </submittedName>
</protein>
<name>A0AAN0VW95_9VIBR</name>
<keyword evidence="2" id="KW-1185">Reference proteome</keyword>
<dbReference type="AlphaFoldDB" id="A0AAN0VW95"/>
<accession>A0AAN0VW95</accession>
<evidence type="ECO:0000313" key="1">
    <source>
        <dbReference type="EMBL" id="AIW17842.1"/>
    </source>
</evidence>
<reference evidence="1 2" key="1">
    <citation type="submission" date="2014-10" db="EMBL/GenBank/DDBJ databases">
        <title>The Complete Genome Sequence for the Shellfish Pathogen Vibrio coralliilyticus RE98 Isolated from a Shellfish Hatchery.</title>
        <authorList>
            <person name="Richards G.P."/>
            <person name="Bono J.L."/>
            <person name="Watson M.A."/>
            <person name="Needleman D.S."/>
        </authorList>
    </citation>
    <scope>NUCLEOTIDE SEQUENCE [LARGE SCALE GENOMIC DNA]</scope>
    <source>
        <strain evidence="1 2">RE98</strain>
    </source>
</reference>